<name>A0ABT7NHI2_9SPHI</name>
<evidence type="ECO:0000313" key="2">
    <source>
        <dbReference type="Proteomes" id="UP001170954"/>
    </source>
</evidence>
<dbReference type="EMBL" id="JACAGK010000001">
    <property type="protein sequence ID" value="MDM1046638.1"/>
    <property type="molecule type" value="Genomic_DNA"/>
</dbReference>
<protein>
    <recommendedName>
        <fullName evidence="3">Addiction module component</fullName>
    </recommendedName>
</protein>
<dbReference type="Proteomes" id="UP001170954">
    <property type="component" value="Unassembled WGS sequence"/>
</dbReference>
<organism evidence="1 2">
    <name type="scientific">Sphingobacterium hotanense</name>
    <dbReference type="NCBI Taxonomy" id="649196"/>
    <lineage>
        <taxon>Bacteria</taxon>
        <taxon>Pseudomonadati</taxon>
        <taxon>Bacteroidota</taxon>
        <taxon>Sphingobacteriia</taxon>
        <taxon>Sphingobacteriales</taxon>
        <taxon>Sphingobacteriaceae</taxon>
        <taxon>Sphingobacterium</taxon>
    </lineage>
</organism>
<evidence type="ECO:0000313" key="1">
    <source>
        <dbReference type="EMBL" id="MDM1046638.1"/>
    </source>
</evidence>
<evidence type="ECO:0008006" key="3">
    <source>
        <dbReference type="Google" id="ProtNLM"/>
    </source>
</evidence>
<gene>
    <name evidence="1" type="ORF">HX018_00005</name>
</gene>
<keyword evidence="2" id="KW-1185">Reference proteome</keyword>
<accession>A0ABT7NHI2</accession>
<reference evidence="1" key="1">
    <citation type="submission" date="2020-06" db="EMBL/GenBank/DDBJ databases">
        <authorList>
            <person name="Dong N."/>
        </authorList>
    </citation>
    <scope>NUCLEOTIDE SEQUENCE</scope>
    <source>
        <strain evidence="1">R1692</strain>
    </source>
</reference>
<proteinExistence type="predicted"/>
<sequence length="74" mass="8788">MKESVETLEELTAILADGKFRMSDSERIEAIDALLEKQRERKLSINAFDSRSKLLVLQRMKEYNDVLWVERMNR</sequence>
<dbReference type="RefSeq" id="WP_286650005.1">
    <property type="nucleotide sequence ID" value="NZ_JACAGK010000001.1"/>
</dbReference>
<reference evidence="1" key="2">
    <citation type="journal article" date="2022" name="Sci. Total Environ.">
        <title>Prevalence, transmission, and molecular epidemiology of tet(X)-positive bacteria among humans, animals, and environmental niches in China: An epidemiological, and genomic-based study.</title>
        <authorList>
            <person name="Dong N."/>
            <person name="Zeng Y."/>
            <person name="Cai C."/>
            <person name="Sun C."/>
            <person name="Lu J."/>
            <person name="Liu C."/>
            <person name="Zhou H."/>
            <person name="Sun Q."/>
            <person name="Shu L."/>
            <person name="Wang H."/>
            <person name="Wang Y."/>
            <person name="Wang S."/>
            <person name="Wu C."/>
            <person name="Chan E.W."/>
            <person name="Chen G."/>
            <person name="Shen Z."/>
            <person name="Chen S."/>
            <person name="Zhang R."/>
        </authorList>
    </citation>
    <scope>NUCLEOTIDE SEQUENCE</scope>
    <source>
        <strain evidence="1">R1692</strain>
    </source>
</reference>
<comment type="caution">
    <text evidence="1">The sequence shown here is derived from an EMBL/GenBank/DDBJ whole genome shotgun (WGS) entry which is preliminary data.</text>
</comment>